<proteinExistence type="predicted"/>
<sequence length="720" mass="75699">MKHPAQSPSPGPHRGSRRRTRVLGTLLFLLASACGEADTSEPDSGVPDAGGPDVPVCPNSADNGVCLTKARLTYLDLRYDLSKPVFVNNRVPIRFGITSTSLNPASPATRNVAVSFSFIEANPANPAEPIECASSAIDVALVGDGQEQVFNGFIWPTSLCGALVDKTVNLRVTFDGDEPDTGIDSPAVTFSEAARGAELNQACRGVADASAPDPRRGCVYTIDLEPTPSEGSHSLIDVRYEAMEPASSVALLPYAAPGVPEEKLAPSLVVQSTLVVNGRDPYISGLAPEEVPPELEASAPGITGDLQFGQDPAELGALTAMPGRATLRYELAPEGAGDGWLPLTVGAEGSETGRVGEVVIEQLQPGTANTFAHELFAEGGTRAALGEGGAWAGVSNFTVRGCFEADFAQAGNAGEGDTSDCHVVPVVLVRETPATSAATSIGFNQGFTRKLGNPDRMSIGVGLLTRNTLDRTGAASRIEGEVELEGKLGRPYSVTIARAVGQATLGVEPGTTGYELTVDAFNKRIHSFSQSAPNLEHEEEFSAAKSFAFPNLGFGFGPVRIGFKISLGGEVGLTTNDSLFVSTDPERCGELLQNGDALGMCGAISRTITPGFNFTASIEGGIDIRIVKAAVVADLDLVNTDFPLTASLAFGQRDNGNLVVLGNANWELGMQLIRGDVSIVGRVGIRRFSRTLRVHLFSFSSRRFSQTLLDRSMDFAEVLE</sequence>
<reference evidence="1 2" key="1">
    <citation type="submission" date="2018-12" db="EMBL/GenBank/DDBJ databases">
        <title>Complete Genome Sequence of the Corallopyronin A producing Myxobacterium Corallococcus coralloides B035.</title>
        <authorList>
            <person name="Bouhired S.M."/>
            <person name="Rupp O."/>
            <person name="Blom J."/>
            <person name="Schaeberle T.F."/>
            <person name="Kehraus S."/>
            <person name="Schiefer A."/>
            <person name="Pfarr K."/>
            <person name="Goesmann A."/>
            <person name="Hoerauf A."/>
            <person name="Koenig G.M."/>
        </authorList>
    </citation>
    <scope>NUCLEOTIDE SEQUENCE [LARGE SCALE GENOMIC DNA]</scope>
    <source>
        <strain evidence="1 2">B035</strain>
    </source>
</reference>
<dbReference type="AlphaFoldDB" id="A0A410S0B7"/>
<organism evidence="1 2">
    <name type="scientific">Corallococcus coralloides</name>
    <name type="common">Myxococcus coralloides</name>
    <dbReference type="NCBI Taxonomy" id="184914"/>
    <lineage>
        <taxon>Bacteria</taxon>
        <taxon>Pseudomonadati</taxon>
        <taxon>Myxococcota</taxon>
        <taxon>Myxococcia</taxon>
        <taxon>Myxococcales</taxon>
        <taxon>Cystobacterineae</taxon>
        <taxon>Myxococcaceae</taxon>
        <taxon>Corallococcus</taxon>
    </lineage>
</organism>
<evidence type="ECO:0008006" key="3">
    <source>
        <dbReference type="Google" id="ProtNLM"/>
    </source>
</evidence>
<dbReference type="EMBL" id="CP034669">
    <property type="protein sequence ID" value="QAT87614.1"/>
    <property type="molecule type" value="Genomic_DNA"/>
</dbReference>
<gene>
    <name evidence="1" type="ORF">EJ065_6085</name>
</gene>
<evidence type="ECO:0000313" key="2">
    <source>
        <dbReference type="Proteomes" id="UP000288758"/>
    </source>
</evidence>
<name>A0A410S0B7_CORCK</name>
<protein>
    <recommendedName>
        <fullName evidence="3">Lipoprotein</fullName>
    </recommendedName>
</protein>
<dbReference type="RefSeq" id="WP_128798931.1">
    <property type="nucleotide sequence ID" value="NZ_CP034669.1"/>
</dbReference>
<accession>A0A410S0B7</accession>
<evidence type="ECO:0000313" key="1">
    <source>
        <dbReference type="EMBL" id="QAT87614.1"/>
    </source>
</evidence>
<dbReference type="Proteomes" id="UP000288758">
    <property type="component" value="Chromosome"/>
</dbReference>
<dbReference type="PROSITE" id="PS51257">
    <property type="entry name" value="PROKAR_LIPOPROTEIN"/>
    <property type="match status" value="1"/>
</dbReference>